<keyword evidence="2" id="KW-1133">Transmembrane helix</keyword>
<keyword evidence="2" id="KW-0812">Transmembrane</keyword>
<name>A0A4V3CN95_NOCIG</name>
<keyword evidence="4" id="KW-1185">Reference proteome</keyword>
<organism evidence="3 4">
    <name type="scientific">Nocardia ignorata</name>
    <dbReference type="NCBI Taxonomy" id="145285"/>
    <lineage>
        <taxon>Bacteria</taxon>
        <taxon>Bacillati</taxon>
        <taxon>Actinomycetota</taxon>
        <taxon>Actinomycetes</taxon>
        <taxon>Mycobacteriales</taxon>
        <taxon>Nocardiaceae</taxon>
        <taxon>Nocardia</taxon>
    </lineage>
</organism>
<reference evidence="3 4" key="1">
    <citation type="submission" date="2019-03" db="EMBL/GenBank/DDBJ databases">
        <title>Genomic Encyclopedia of Type Strains, Phase IV (KMG-IV): sequencing the most valuable type-strain genomes for metagenomic binning, comparative biology and taxonomic classification.</title>
        <authorList>
            <person name="Goeker M."/>
        </authorList>
    </citation>
    <scope>NUCLEOTIDE SEQUENCE [LARGE SCALE GENOMIC DNA]</scope>
    <source>
        <strain evidence="3 4">DSM 44496</strain>
    </source>
</reference>
<sequence length="275" mass="29422">MGPKPKLAVARSGFAVPAAAFDEVPLARLLGSPRGEQRQLTDRAAGTSLRSGAPDHTGETIAWRDSKFGQRVPASRPRREGTSSDRQLGGQEVHAVLEPPMHRSSVPARPSRTDSSNTARRVPGRQSLTALSVRYHRTVVRLIVRLRRAGWPTALLLAALLVVPSVDCSLVRDHTHTDGPHTAVALHSILDTHDVLSGITTAAHCDVDAVHCMVKAIPLGIVSLTISLLLLAALTAVFAATPTPPLSGVGIRGPPRRPRPPYGRIILSLHCIARR</sequence>
<keyword evidence="2" id="KW-0472">Membrane</keyword>
<protein>
    <submittedName>
        <fullName evidence="3">Uncharacterized protein</fullName>
    </submittedName>
</protein>
<evidence type="ECO:0000313" key="4">
    <source>
        <dbReference type="Proteomes" id="UP000295087"/>
    </source>
</evidence>
<dbReference type="AlphaFoldDB" id="A0A4V3CN95"/>
<evidence type="ECO:0000256" key="1">
    <source>
        <dbReference type="SAM" id="MobiDB-lite"/>
    </source>
</evidence>
<feature type="compositionally biased region" description="Basic and acidic residues" evidence="1">
    <location>
        <begin position="56"/>
        <end position="68"/>
    </location>
</feature>
<proteinExistence type="predicted"/>
<accession>A0A4V3CN95</accession>
<evidence type="ECO:0000313" key="3">
    <source>
        <dbReference type="EMBL" id="TDP33162.1"/>
    </source>
</evidence>
<gene>
    <name evidence="3" type="ORF">DFR75_105400</name>
</gene>
<dbReference type="EMBL" id="SNXK01000005">
    <property type="protein sequence ID" value="TDP33162.1"/>
    <property type="molecule type" value="Genomic_DNA"/>
</dbReference>
<feature type="transmembrane region" description="Helical" evidence="2">
    <location>
        <begin position="216"/>
        <end position="240"/>
    </location>
</feature>
<feature type="region of interest" description="Disordered" evidence="1">
    <location>
        <begin position="31"/>
        <end position="125"/>
    </location>
</feature>
<evidence type="ECO:0000256" key="2">
    <source>
        <dbReference type="SAM" id="Phobius"/>
    </source>
</evidence>
<dbReference type="Proteomes" id="UP000295087">
    <property type="component" value="Unassembled WGS sequence"/>
</dbReference>
<comment type="caution">
    <text evidence="3">The sequence shown here is derived from an EMBL/GenBank/DDBJ whole genome shotgun (WGS) entry which is preliminary data.</text>
</comment>